<accession>A0A8H2NNB2</accession>
<dbReference type="PANTHER" id="PTHR30126:SF25">
    <property type="entry name" value="HTH-TYPE TRANSCRIPTIONAL REGULATOR METR"/>
    <property type="match status" value="1"/>
</dbReference>
<dbReference type="PANTHER" id="PTHR30126">
    <property type="entry name" value="HTH-TYPE TRANSCRIPTIONAL REGULATOR"/>
    <property type="match status" value="1"/>
</dbReference>
<dbReference type="EMBL" id="CABVIE010000002">
    <property type="protein sequence ID" value="VVO64974.1"/>
    <property type="molecule type" value="Genomic_DNA"/>
</dbReference>
<evidence type="ECO:0000256" key="2">
    <source>
        <dbReference type="ARBA" id="ARBA00023015"/>
    </source>
</evidence>
<dbReference type="Gene3D" id="3.40.190.10">
    <property type="entry name" value="Periplasmic binding protein-like II"/>
    <property type="match status" value="2"/>
</dbReference>
<dbReference type="Pfam" id="PF03466">
    <property type="entry name" value="LysR_substrate"/>
    <property type="match status" value="1"/>
</dbReference>
<keyword evidence="4" id="KW-0804">Transcription</keyword>
<evidence type="ECO:0000313" key="7">
    <source>
        <dbReference type="Proteomes" id="UP000325723"/>
    </source>
</evidence>
<comment type="similarity">
    <text evidence="1">Belongs to the LysR transcriptional regulatory family.</text>
</comment>
<dbReference type="AlphaFoldDB" id="A0A8H2NNB2"/>
<dbReference type="InterPro" id="IPR036390">
    <property type="entry name" value="WH_DNA-bd_sf"/>
</dbReference>
<keyword evidence="2" id="KW-0805">Transcription regulation</keyword>
<name>A0A8H2NNB2_PSEFL</name>
<dbReference type="InterPro" id="IPR005119">
    <property type="entry name" value="LysR_subst-bd"/>
</dbReference>
<dbReference type="Gene3D" id="1.10.10.10">
    <property type="entry name" value="Winged helix-like DNA-binding domain superfamily/Winged helix DNA-binding domain"/>
    <property type="match status" value="1"/>
</dbReference>
<comment type="caution">
    <text evidence="6">The sequence shown here is derived from an EMBL/GenBank/DDBJ whole genome shotgun (WGS) entry which is preliminary data.</text>
</comment>
<dbReference type="GO" id="GO:0000976">
    <property type="term" value="F:transcription cis-regulatory region binding"/>
    <property type="evidence" value="ECO:0007669"/>
    <property type="project" value="TreeGrafter"/>
</dbReference>
<dbReference type="InterPro" id="IPR000847">
    <property type="entry name" value="LysR_HTH_N"/>
</dbReference>
<evidence type="ECO:0000259" key="5">
    <source>
        <dbReference type="PROSITE" id="PS50931"/>
    </source>
</evidence>
<dbReference type="SUPFAM" id="SSF53850">
    <property type="entry name" value="Periplasmic binding protein-like II"/>
    <property type="match status" value="1"/>
</dbReference>
<dbReference type="SUPFAM" id="SSF46785">
    <property type="entry name" value="Winged helix' DNA-binding domain"/>
    <property type="match status" value="1"/>
</dbReference>
<sequence>MLEIRHLMGIHMLRETGSLHEAAKKLHVTQSALSLQFSGLEKHLGSSLFERRTRPVQFTRIGRRILKLADSLLPQLRSVECDLVDLAETAAGRITMAVESSEWAHWLIPLINRFREEWPEIELDMVTQFPRNPGDAVSAVDVDLLLCASAVKAPGVISVPLFTYELLLGVANTHPLASKVFITPEDLATETLITSSAERSKQPIFEQFLGAAGVEPARHRSSDALMSVSHQVSTGRAVCCLPDWVIRGFCSQGRLVFKSLGMDGLHVTLNAVLSLDSLEAPHMRYFLLAAQEGPRG</sequence>
<dbReference type="Pfam" id="PF00126">
    <property type="entry name" value="HTH_1"/>
    <property type="match status" value="1"/>
</dbReference>
<proteinExistence type="inferred from homology"/>
<dbReference type="GO" id="GO:0003700">
    <property type="term" value="F:DNA-binding transcription factor activity"/>
    <property type="evidence" value="ECO:0007669"/>
    <property type="project" value="InterPro"/>
</dbReference>
<dbReference type="PRINTS" id="PR00039">
    <property type="entry name" value="HTHLYSR"/>
</dbReference>
<dbReference type="InterPro" id="IPR036388">
    <property type="entry name" value="WH-like_DNA-bd_sf"/>
</dbReference>
<evidence type="ECO:0000256" key="1">
    <source>
        <dbReference type="ARBA" id="ARBA00009437"/>
    </source>
</evidence>
<dbReference type="RefSeq" id="WP_150757185.1">
    <property type="nucleotide sequence ID" value="NZ_CABVIE010000002.1"/>
</dbReference>
<keyword evidence="3" id="KW-0238">DNA-binding</keyword>
<dbReference type="Proteomes" id="UP000325723">
    <property type="component" value="Unassembled WGS sequence"/>
</dbReference>
<evidence type="ECO:0000256" key="3">
    <source>
        <dbReference type="ARBA" id="ARBA00023125"/>
    </source>
</evidence>
<dbReference type="PROSITE" id="PS50931">
    <property type="entry name" value="HTH_LYSR"/>
    <property type="match status" value="1"/>
</dbReference>
<gene>
    <name evidence="6" type="primary">metR_2</name>
    <name evidence="6" type="ORF">PS900_01001</name>
</gene>
<evidence type="ECO:0000313" key="6">
    <source>
        <dbReference type="EMBL" id="VVO64974.1"/>
    </source>
</evidence>
<evidence type="ECO:0000256" key="4">
    <source>
        <dbReference type="ARBA" id="ARBA00023163"/>
    </source>
</evidence>
<reference evidence="6 7" key="1">
    <citation type="submission" date="2019-09" db="EMBL/GenBank/DDBJ databases">
        <authorList>
            <person name="Chandra G."/>
            <person name="Truman W A."/>
        </authorList>
    </citation>
    <scope>NUCLEOTIDE SEQUENCE [LARGE SCALE GENOMIC DNA]</scope>
    <source>
        <strain evidence="6">PS900</strain>
    </source>
</reference>
<organism evidence="6 7">
    <name type="scientific">Pseudomonas fluorescens</name>
    <dbReference type="NCBI Taxonomy" id="294"/>
    <lineage>
        <taxon>Bacteria</taxon>
        <taxon>Pseudomonadati</taxon>
        <taxon>Pseudomonadota</taxon>
        <taxon>Gammaproteobacteria</taxon>
        <taxon>Pseudomonadales</taxon>
        <taxon>Pseudomonadaceae</taxon>
        <taxon>Pseudomonas</taxon>
    </lineage>
</organism>
<protein>
    <submittedName>
        <fullName evidence="6">HTH-type transcriptional regulator MetR</fullName>
    </submittedName>
</protein>
<feature type="domain" description="HTH lysR-type" evidence="5">
    <location>
        <begin position="2"/>
        <end position="59"/>
    </location>
</feature>